<gene>
    <name evidence="9" type="ORF">FRZ44_00750</name>
</gene>
<dbReference type="OrthoDB" id="7834831at2"/>
<dbReference type="Pfam" id="PF19300">
    <property type="entry name" value="BPD_transp_1_N"/>
    <property type="match status" value="1"/>
</dbReference>
<dbReference type="PANTHER" id="PTHR43163:SF6">
    <property type="entry name" value="DIPEPTIDE TRANSPORT SYSTEM PERMEASE PROTEIN DPPB-RELATED"/>
    <property type="match status" value="1"/>
</dbReference>
<feature type="transmembrane region" description="Helical" evidence="7">
    <location>
        <begin position="177"/>
        <end position="196"/>
    </location>
</feature>
<dbReference type="PANTHER" id="PTHR43163">
    <property type="entry name" value="DIPEPTIDE TRANSPORT SYSTEM PERMEASE PROTEIN DPPB-RELATED"/>
    <property type="match status" value="1"/>
</dbReference>
<evidence type="ECO:0000256" key="4">
    <source>
        <dbReference type="ARBA" id="ARBA00022692"/>
    </source>
</evidence>
<dbReference type="InterPro" id="IPR000515">
    <property type="entry name" value="MetI-like"/>
</dbReference>
<evidence type="ECO:0000256" key="1">
    <source>
        <dbReference type="ARBA" id="ARBA00004651"/>
    </source>
</evidence>
<feature type="transmembrane region" description="Helical" evidence="7">
    <location>
        <begin position="12"/>
        <end position="31"/>
    </location>
</feature>
<dbReference type="InterPro" id="IPR045621">
    <property type="entry name" value="BPD_transp_1_N"/>
</dbReference>
<feature type="transmembrane region" description="Helical" evidence="7">
    <location>
        <begin position="235"/>
        <end position="260"/>
    </location>
</feature>
<dbReference type="KEGG" id="htq:FRZ44_00750"/>
<feature type="transmembrane region" description="Helical" evidence="7">
    <location>
        <begin position="280"/>
        <end position="306"/>
    </location>
</feature>
<dbReference type="GO" id="GO:0055085">
    <property type="term" value="P:transmembrane transport"/>
    <property type="evidence" value="ECO:0007669"/>
    <property type="project" value="InterPro"/>
</dbReference>
<keyword evidence="4 7" id="KW-0812">Transmembrane</keyword>
<keyword evidence="2 7" id="KW-0813">Transport</keyword>
<keyword evidence="6 7" id="KW-0472">Membrane</keyword>
<dbReference type="Gene3D" id="1.10.3720.10">
    <property type="entry name" value="MetI-like"/>
    <property type="match status" value="1"/>
</dbReference>
<dbReference type="EMBL" id="CP042906">
    <property type="protein sequence ID" value="QEX14800.1"/>
    <property type="molecule type" value="Genomic_DNA"/>
</dbReference>
<protein>
    <submittedName>
        <fullName evidence="9">Peptide ABC transporter permease</fullName>
    </submittedName>
</protein>
<evidence type="ECO:0000313" key="9">
    <source>
        <dbReference type="EMBL" id="QEX14800.1"/>
    </source>
</evidence>
<feature type="transmembrane region" description="Helical" evidence="7">
    <location>
        <begin position="133"/>
        <end position="157"/>
    </location>
</feature>
<keyword evidence="3" id="KW-1003">Cell membrane</keyword>
<feature type="transmembrane region" description="Helical" evidence="7">
    <location>
        <begin position="101"/>
        <end position="121"/>
    </location>
</feature>
<evidence type="ECO:0000313" key="10">
    <source>
        <dbReference type="Proteomes" id="UP000326202"/>
    </source>
</evidence>
<evidence type="ECO:0000256" key="2">
    <source>
        <dbReference type="ARBA" id="ARBA00022448"/>
    </source>
</evidence>
<dbReference type="GO" id="GO:0005886">
    <property type="term" value="C:plasma membrane"/>
    <property type="evidence" value="ECO:0007669"/>
    <property type="project" value="UniProtKB-SubCell"/>
</dbReference>
<comment type="subcellular location">
    <subcellularLocation>
        <location evidence="1 7">Cell membrane</location>
        <topology evidence="1 7">Multi-pass membrane protein</topology>
    </subcellularLocation>
</comment>
<evidence type="ECO:0000256" key="7">
    <source>
        <dbReference type="RuleBase" id="RU363032"/>
    </source>
</evidence>
<dbReference type="PROSITE" id="PS50928">
    <property type="entry name" value="ABC_TM1"/>
    <property type="match status" value="1"/>
</dbReference>
<dbReference type="AlphaFoldDB" id="A0A5J6MEZ3"/>
<proteinExistence type="inferred from homology"/>
<keyword evidence="5 7" id="KW-1133">Transmembrane helix</keyword>
<evidence type="ECO:0000256" key="6">
    <source>
        <dbReference type="ARBA" id="ARBA00023136"/>
    </source>
</evidence>
<dbReference type="Proteomes" id="UP000326202">
    <property type="component" value="Chromosome"/>
</dbReference>
<feature type="domain" description="ABC transmembrane type-1" evidence="8">
    <location>
        <begin position="97"/>
        <end position="299"/>
    </location>
</feature>
<accession>A0A5J6MEZ3</accession>
<sequence length="312" mass="34635">MDRFAFLLKRPVQLIPVIIGISLITFILIQMTPGDPVRIMLGPKASQDAVDFIRARYGLDQPILVQYFYFVLNALRGDFGQSIIYRSPVGRVILDRIEPTLYLILYGLALSVAFTLALATAAARSRGRWLDQVVRLVCVGSVGIPSYFVGLMLILGFCLKFKLFPVSGYSPNFFDNLYHLFLPALTIAISVTPILTRNLRATFIQQMDADYATAGRSKGLSEGYIFSRHVFWNSLLPTVNLMGVVVSFLIGGTVVIENVFNIPGMGQALIRGVLTRDYFVVQAMTLVLAFGIVITNFIVDVVTVLLDPRVKL</sequence>
<dbReference type="Pfam" id="PF00528">
    <property type="entry name" value="BPD_transp_1"/>
    <property type="match status" value="1"/>
</dbReference>
<dbReference type="SUPFAM" id="SSF161098">
    <property type="entry name" value="MetI-like"/>
    <property type="match status" value="1"/>
</dbReference>
<evidence type="ECO:0000256" key="3">
    <source>
        <dbReference type="ARBA" id="ARBA00022475"/>
    </source>
</evidence>
<keyword evidence="10" id="KW-1185">Reference proteome</keyword>
<evidence type="ECO:0000259" key="8">
    <source>
        <dbReference type="PROSITE" id="PS50928"/>
    </source>
</evidence>
<dbReference type="CDD" id="cd06261">
    <property type="entry name" value="TM_PBP2"/>
    <property type="match status" value="1"/>
</dbReference>
<name>A0A5J6MEZ3_9PROT</name>
<comment type="similarity">
    <text evidence="7">Belongs to the binding-protein-dependent transport system permease family.</text>
</comment>
<organism evidence="9 10">
    <name type="scientific">Hypericibacter terrae</name>
    <dbReference type="NCBI Taxonomy" id="2602015"/>
    <lineage>
        <taxon>Bacteria</taxon>
        <taxon>Pseudomonadati</taxon>
        <taxon>Pseudomonadota</taxon>
        <taxon>Alphaproteobacteria</taxon>
        <taxon>Rhodospirillales</taxon>
        <taxon>Dongiaceae</taxon>
        <taxon>Hypericibacter</taxon>
    </lineage>
</organism>
<dbReference type="InterPro" id="IPR035906">
    <property type="entry name" value="MetI-like_sf"/>
</dbReference>
<evidence type="ECO:0000256" key="5">
    <source>
        <dbReference type="ARBA" id="ARBA00022989"/>
    </source>
</evidence>
<reference evidence="9 10" key="1">
    <citation type="submission" date="2019-08" db="EMBL/GenBank/DDBJ databases">
        <title>Hyperibacter terrae gen. nov., sp. nov. and Hyperibacter viscosus sp. nov., two new members in the family Rhodospirillaceae isolated from the rhizosphere of Hypericum perforatum.</title>
        <authorList>
            <person name="Noviana Z."/>
        </authorList>
    </citation>
    <scope>NUCLEOTIDE SEQUENCE [LARGE SCALE GENOMIC DNA]</scope>
    <source>
        <strain evidence="9 10">R5913</strain>
    </source>
</reference>
<dbReference type="RefSeq" id="WP_151175313.1">
    <property type="nucleotide sequence ID" value="NZ_CP042906.1"/>
</dbReference>